<dbReference type="Pfam" id="PF01478">
    <property type="entry name" value="Peptidase_A24"/>
    <property type="match status" value="1"/>
</dbReference>
<protein>
    <recommendedName>
        <fullName evidence="3">Prepilin type IV endopeptidase peptidase domain-containing protein</fullName>
    </recommendedName>
</protein>
<proteinExistence type="inferred from homology"/>
<dbReference type="InterPro" id="IPR050882">
    <property type="entry name" value="Prepilin_peptidase/N-MTase"/>
</dbReference>
<feature type="transmembrane region" description="Helical" evidence="2">
    <location>
        <begin position="120"/>
        <end position="144"/>
    </location>
</feature>
<keyword evidence="2" id="KW-0812">Transmembrane</keyword>
<evidence type="ECO:0000256" key="1">
    <source>
        <dbReference type="ARBA" id="ARBA00005801"/>
    </source>
</evidence>
<organism evidence="4 5">
    <name type="scientific">Galactobacter caseinivorans</name>
    <dbReference type="NCBI Taxonomy" id="2676123"/>
    <lineage>
        <taxon>Bacteria</taxon>
        <taxon>Bacillati</taxon>
        <taxon>Actinomycetota</taxon>
        <taxon>Actinomycetes</taxon>
        <taxon>Micrococcales</taxon>
        <taxon>Micrococcaceae</taxon>
        <taxon>Galactobacter</taxon>
    </lineage>
</organism>
<keyword evidence="2" id="KW-1133">Transmembrane helix</keyword>
<feature type="domain" description="Prepilin type IV endopeptidase peptidase" evidence="3">
    <location>
        <begin position="28"/>
        <end position="135"/>
    </location>
</feature>
<gene>
    <name evidence="4" type="ORF">DWQ67_05715</name>
</gene>
<dbReference type="PANTHER" id="PTHR30487">
    <property type="entry name" value="TYPE 4 PREPILIN-LIKE PROTEINS LEADER PEPTIDE-PROCESSING ENZYME"/>
    <property type="match status" value="1"/>
</dbReference>
<comment type="caution">
    <text evidence="4">The sequence shown here is derived from an EMBL/GenBank/DDBJ whole genome shotgun (WGS) entry which is preliminary data.</text>
</comment>
<keyword evidence="5" id="KW-1185">Reference proteome</keyword>
<dbReference type="AlphaFoldDB" id="A0A496PJI6"/>
<dbReference type="Gene3D" id="1.20.120.1220">
    <property type="match status" value="1"/>
</dbReference>
<evidence type="ECO:0000259" key="3">
    <source>
        <dbReference type="Pfam" id="PF01478"/>
    </source>
</evidence>
<dbReference type="GO" id="GO:0005886">
    <property type="term" value="C:plasma membrane"/>
    <property type="evidence" value="ECO:0007669"/>
    <property type="project" value="TreeGrafter"/>
</dbReference>
<comment type="similarity">
    <text evidence="1">Belongs to the peptidase A24 family.</text>
</comment>
<dbReference type="GO" id="GO:0004190">
    <property type="term" value="F:aspartic-type endopeptidase activity"/>
    <property type="evidence" value="ECO:0007669"/>
    <property type="project" value="InterPro"/>
</dbReference>
<dbReference type="PANTHER" id="PTHR30487:SF0">
    <property type="entry name" value="PREPILIN LEADER PEPTIDASE_N-METHYLTRANSFERASE-RELATED"/>
    <property type="match status" value="1"/>
</dbReference>
<feature type="transmembrane region" description="Helical" evidence="2">
    <location>
        <begin position="80"/>
        <end position="100"/>
    </location>
</feature>
<name>A0A496PJI6_9MICC</name>
<sequence>MLQLAGELTHGGPGHLVALVLVALACAVFLVAGAVLAVTDARTHRLPNPWVLTLNAGVIPALVVAGLLAGDPGRSLRTLVAALAAGALFLLVHLLAPAGLGFGDVKMVPALGAIAGCLSWGHVLLAATVAILLAGVQAAVVLLIKRDRRAHIAFGPALLLGTALALCV</sequence>
<dbReference type="GO" id="GO:0006465">
    <property type="term" value="P:signal peptide processing"/>
    <property type="evidence" value="ECO:0007669"/>
    <property type="project" value="TreeGrafter"/>
</dbReference>
<evidence type="ECO:0000313" key="5">
    <source>
        <dbReference type="Proteomes" id="UP000273119"/>
    </source>
</evidence>
<feature type="transmembrane region" description="Helical" evidence="2">
    <location>
        <begin position="50"/>
        <end position="68"/>
    </location>
</feature>
<keyword evidence="2" id="KW-0472">Membrane</keyword>
<dbReference type="EMBL" id="QQXL01000003">
    <property type="protein sequence ID" value="RKW70618.1"/>
    <property type="molecule type" value="Genomic_DNA"/>
</dbReference>
<reference evidence="4 5" key="1">
    <citation type="submission" date="2018-07" db="EMBL/GenBank/DDBJ databases">
        <title>Arthrobacter sp. nov., isolated from raw cow's milk with high bacterial count.</title>
        <authorList>
            <person name="Hahne J."/>
            <person name="Isele D."/>
            <person name="Lipski A."/>
        </authorList>
    </citation>
    <scope>NUCLEOTIDE SEQUENCE [LARGE SCALE GENOMIC DNA]</scope>
    <source>
        <strain evidence="4 5">JZ R-183</strain>
    </source>
</reference>
<dbReference type="RefSeq" id="WP_121484642.1">
    <property type="nucleotide sequence ID" value="NZ_QQXL01000003.1"/>
</dbReference>
<evidence type="ECO:0000313" key="4">
    <source>
        <dbReference type="EMBL" id="RKW70618.1"/>
    </source>
</evidence>
<feature type="transmembrane region" description="Helical" evidence="2">
    <location>
        <begin position="16"/>
        <end position="38"/>
    </location>
</feature>
<dbReference type="Proteomes" id="UP000273119">
    <property type="component" value="Unassembled WGS sequence"/>
</dbReference>
<evidence type="ECO:0000256" key="2">
    <source>
        <dbReference type="SAM" id="Phobius"/>
    </source>
</evidence>
<dbReference type="InterPro" id="IPR000045">
    <property type="entry name" value="Prepilin_IV_endopep_pep"/>
</dbReference>
<accession>A0A496PJI6</accession>